<feature type="transmembrane region" description="Helical" evidence="6">
    <location>
        <begin position="46"/>
        <end position="65"/>
    </location>
</feature>
<evidence type="ECO:0000256" key="5">
    <source>
        <dbReference type="ARBA" id="ARBA00023136"/>
    </source>
</evidence>
<keyword evidence="2" id="KW-1003">Cell membrane</keyword>
<dbReference type="InterPro" id="IPR036259">
    <property type="entry name" value="MFS_trans_sf"/>
</dbReference>
<gene>
    <name evidence="8" type="ORF">OU798_11295</name>
</gene>
<feature type="domain" description="Major facilitator superfamily (MFS) profile" evidence="7">
    <location>
        <begin position="6"/>
        <end position="272"/>
    </location>
</feature>
<dbReference type="GO" id="GO:0022857">
    <property type="term" value="F:transmembrane transporter activity"/>
    <property type="evidence" value="ECO:0007669"/>
    <property type="project" value="InterPro"/>
</dbReference>
<dbReference type="PANTHER" id="PTHR43124">
    <property type="entry name" value="PURINE EFFLUX PUMP PBUE"/>
    <property type="match status" value="1"/>
</dbReference>
<dbReference type="InterPro" id="IPR050189">
    <property type="entry name" value="MFS_Efflux_Transporters"/>
</dbReference>
<sequence>MKNSWKIIVLAIICFVLGTSEFVIVGVLDKIALSTNITIAQAGQLISVFAITAAIGTPIAIYFMAGINQRKILMTALSIIVVACVLMSVAYNYQLLILARIIMALGVGIFNVYCFIAASKLAPEWKRASAIATVTVGFNAALIVGLPVGRVVTSLFGWQTIFWFTAVFSLISIYVVYKYIPPLLDEKPENLKKQLSILKRPRLIVSFFVSFFWITGYAMLYSYITPYLKNTSLMTESMISVALFAFGVATLIGNKSGAYVGEKTGRSENDNF</sequence>
<feature type="transmembrane region" description="Helical" evidence="6">
    <location>
        <begin position="72"/>
        <end position="91"/>
    </location>
</feature>
<evidence type="ECO:0000259" key="7">
    <source>
        <dbReference type="PROSITE" id="PS50850"/>
    </source>
</evidence>
<evidence type="ECO:0000313" key="9">
    <source>
        <dbReference type="Proteomes" id="UP001145087"/>
    </source>
</evidence>
<evidence type="ECO:0000313" key="8">
    <source>
        <dbReference type="EMBL" id="MCY1720930.1"/>
    </source>
</evidence>
<feature type="transmembrane region" description="Helical" evidence="6">
    <location>
        <begin position="233"/>
        <end position="253"/>
    </location>
</feature>
<dbReference type="Gene3D" id="1.20.1250.20">
    <property type="entry name" value="MFS general substrate transporter like domains"/>
    <property type="match status" value="1"/>
</dbReference>
<dbReference type="Proteomes" id="UP001145087">
    <property type="component" value="Unassembled WGS sequence"/>
</dbReference>
<keyword evidence="3 6" id="KW-0812">Transmembrane</keyword>
<name>A0A9X3J7P9_9BACT</name>
<evidence type="ECO:0000256" key="1">
    <source>
        <dbReference type="ARBA" id="ARBA00004651"/>
    </source>
</evidence>
<dbReference type="RefSeq" id="WP_343333263.1">
    <property type="nucleotide sequence ID" value="NZ_JAPOHD010000024.1"/>
</dbReference>
<accession>A0A9X3J7P9</accession>
<comment type="subcellular location">
    <subcellularLocation>
        <location evidence="1">Cell membrane</location>
        <topology evidence="1">Multi-pass membrane protein</topology>
    </subcellularLocation>
</comment>
<reference evidence="8" key="1">
    <citation type="submission" date="2022-11" db="EMBL/GenBank/DDBJ databases">
        <title>Marilongibacter aestuarii gen. nov., sp. nov., isolated from tidal flat sediment.</title>
        <authorList>
            <person name="Jiayan W."/>
        </authorList>
    </citation>
    <scope>NUCLEOTIDE SEQUENCE</scope>
    <source>
        <strain evidence="8">Z1-6</strain>
    </source>
</reference>
<evidence type="ECO:0000256" key="3">
    <source>
        <dbReference type="ARBA" id="ARBA00022692"/>
    </source>
</evidence>
<dbReference type="SUPFAM" id="SSF103473">
    <property type="entry name" value="MFS general substrate transporter"/>
    <property type="match status" value="1"/>
</dbReference>
<evidence type="ECO:0000256" key="6">
    <source>
        <dbReference type="SAM" id="Phobius"/>
    </source>
</evidence>
<dbReference type="CDD" id="cd17324">
    <property type="entry name" value="MFS_NepI_like"/>
    <property type="match status" value="1"/>
</dbReference>
<dbReference type="InterPro" id="IPR020846">
    <property type="entry name" value="MFS_dom"/>
</dbReference>
<keyword evidence="9" id="KW-1185">Reference proteome</keyword>
<dbReference type="PANTHER" id="PTHR43124:SF10">
    <property type="entry name" value="PURINE EFFLUX PUMP PBUE"/>
    <property type="match status" value="1"/>
</dbReference>
<dbReference type="GO" id="GO:0005886">
    <property type="term" value="C:plasma membrane"/>
    <property type="evidence" value="ECO:0007669"/>
    <property type="project" value="UniProtKB-SubCell"/>
</dbReference>
<organism evidence="8 9">
    <name type="scientific">Draconibacterium aestuarii</name>
    <dbReference type="NCBI Taxonomy" id="2998507"/>
    <lineage>
        <taxon>Bacteria</taxon>
        <taxon>Pseudomonadati</taxon>
        <taxon>Bacteroidota</taxon>
        <taxon>Bacteroidia</taxon>
        <taxon>Marinilabiliales</taxon>
        <taxon>Prolixibacteraceae</taxon>
        <taxon>Draconibacterium</taxon>
    </lineage>
</organism>
<keyword evidence="5 6" id="KW-0472">Membrane</keyword>
<comment type="caution">
    <text evidence="8">The sequence shown here is derived from an EMBL/GenBank/DDBJ whole genome shotgun (WGS) entry which is preliminary data.</text>
</comment>
<feature type="transmembrane region" description="Helical" evidence="6">
    <location>
        <begin position="201"/>
        <end position="221"/>
    </location>
</feature>
<evidence type="ECO:0000256" key="4">
    <source>
        <dbReference type="ARBA" id="ARBA00022989"/>
    </source>
</evidence>
<dbReference type="Pfam" id="PF07690">
    <property type="entry name" value="MFS_1"/>
    <property type="match status" value="1"/>
</dbReference>
<proteinExistence type="predicted"/>
<protein>
    <submittedName>
        <fullName evidence="8">MFS transporter</fullName>
    </submittedName>
</protein>
<dbReference type="InterPro" id="IPR011701">
    <property type="entry name" value="MFS"/>
</dbReference>
<evidence type="ECO:0000256" key="2">
    <source>
        <dbReference type="ARBA" id="ARBA00022475"/>
    </source>
</evidence>
<feature type="transmembrane region" description="Helical" evidence="6">
    <location>
        <begin position="130"/>
        <end position="149"/>
    </location>
</feature>
<dbReference type="AlphaFoldDB" id="A0A9X3J7P9"/>
<dbReference type="EMBL" id="JAPOHD010000024">
    <property type="protein sequence ID" value="MCY1720930.1"/>
    <property type="molecule type" value="Genomic_DNA"/>
</dbReference>
<dbReference type="PROSITE" id="PS50850">
    <property type="entry name" value="MFS"/>
    <property type="match status" value="1"/>
</dbReference>
<feature type="transmembrane region" description="Helical" evidence="6">
    <location>
        <begin position="161"/>
        <end position="180"/>
    </location>
</feature>
<keyword evidence="4 6" id="KW-1133">Transmembrane helix</keyword>
<feature type="transmembrane region" description="Helical" evidence="6">
    <location>
        <begin position="97"/>
        <end position="118"/>
    </location>
</feature>